<evidence type="ECO:0000256" key="3">
    <source>
        <dbReference type="ARBA" id="ARBA00007737"/>
    </source>
</evidence>
<dbReference type="GO" id="GO:0070475">
    <property type="term" value="P:rRNA base methylation"/>
    <property type="evidence" value="ECO:0007669"/>
    <property type="project" value="TreeGrafter"/>
</dbReference>
<sequence>MPKRSKKRKLKERAAPPPMKKGQPKSLKSGSDVVNGAEAQENETLMEKKNEFGYEEESNSDVDDPFSAPQDILRRNGEFEDSDSADSDDIENKAKAIDLEREREQNDANQELQTNILEQDEVDFRFPTNQELDEEALRPPDLANLKFRISSIVRVLSNFEDLRQQGLTRKQYVNQLARDLGSYYGYNEFLIGTLIEMFPVAELMELIEAFEKPRPICLRTNTLKTRRRDLVGVLLNRGVNLDPLGNWSKVGLTVYSSQVPIGATPEYMAGHYMLQGASSFLPVMALAPQEKEKVLDMAAAPGGKTTYVAALMKNSGIIYANEMKTSRLKSLSGNLHRMGVTNTIVCNYDGRELPKVLGQSTVDRVLLDAPCSGTGVISKDESVKTSKTALDIENCAHLQKQLILAAIDMVDANSKSGGYIVYSTCSITVAENEAVIDYALKNRNVKLVNCGLEFGRPGFIRFREHQFDQSLEKTRRFYPHVNNMDGFFVAKLKKMSDSKPTSTASEPKGVVDRHAQPVESGNTNNEEGKIKQFFKEMVTEENNNLNQNTIKAGRVNSSGTRKRKHKDGPSKEETPETREKRRQVSGESKRKARLEKQSTRSNRKKRTEVSQQPRMAFDPRQVLAGVLTVTMFVMLGNMIKRDHFDSIQVNESGNPSLHGSTKENLVSIADGGDGPWRKNDGSTLNPCWTKPVLEEVDQSQGFVTFSLTNGPEYHVSQITDAVVVARYLRATLVIPDIRGSNPGDKWNFEDIYDVEKFIKSLEGVVKVVKRKPAGISSRDVAVVKVPNLVTEEFIAEKIEPSFRTNGHIRLATYFPSVNMRKTEENSKINSVACMSMFGSLHLQPAVREVVDSMIERLRSLSHKANGQFIAVDLRVDILEKKSCQNGGSGSKSCYGPQEIALFLRKIGFEKDTALYLTQSRWDSSLDGLKDFFPKTYTKEGIVPADKKEKFLDTEGSELEKVIDFYISSESDVFVPAISGLFYANVAGKRIASGKTQILVPANIPGSTASPSKFTSHYVTKRNHFAYTCYC</sequence>
<evidence type="ECO:0000313" key="18">
    <source>
        <dbReference type="Proteomes" id="UP001161247"/>
    </source>
</evidence>
<evidence type="ECO:0000256" key="13">
    <source>
        <dbReference type="ARBA" id="ARBA00030350"/>
    </source>
</evidence>
<evidence type="ECO:0000313" key="17">
    <source>
        <dbReference type="EMBL" id="CAI9114542.1"/>
    </source>
</evidence>
<feature type="binding site" evidence="14">
    <location>
        <position position="349"/>
    </location>
    <ligand>
        <name>S-adenosyl-L-methionine</name>
        <dbReference type="ChEBI" id="CHEBI:59789"/>
    </ligand>
</feature>
<feature type="region of interest" description="Disordered" evidence="15">
    <location>
        <begin position="1"/>
        <end position="72"/>
    </location>
</feature>
<dbReference type="InterPro" id="IPR024709">
    <property type="entry name" value="FucosylTrfase_pln"/>
</dbReference>
<dbReference type="PANTHER" id="PTHR22807:SF30">
    <property type="entry name" value="28S RRNA (CYTOSINE(4447)-C(5))-METHYLTRANSFERASE-RELATED"/>
    <property type="match status" value="1"/>
</dbReference>
<dbReference type="InterPro" id="IPR019378">
    <property type="entry name" value="GDP-Fuc_O-FucTrfase"/>
</dbReference>
<dbReference type="PROSITE" id="PS01153">
    <property type="entry name" value="NOL1_NOP2_SUN"/>
    <property type="match status" value="1"/>
</dbReference>
<dbReference type="NCBIfam" id="TIGR00446">
    <property type="entry name" value="nop2p"/>
    <property type="match status" value="1"/>
</dbReference>
<evidence type="ECO:0000256" key="7">
    <source>
        <dbReference type="ARBA" id="ARBA00022679"/>
    </source>
</evidence>
<evidence type="ECO:0000256" key="8">
    <source>
        <dbReference type="ARBA" id="ARBA00022691"/>
    </source>
</evidence>
<dbReference type="GO" id="GO:0005730">
    <property type="term" value="C:nucleolus"/>
    <property type="evidence" value="ECO:0007669"/>
    <property type="project" value="UniProtKB-SubCell"/>
</dbReference>
<dbReference type="GO" id="GO:0006004">
    <property type="term" value="P:fucose metabolic process"/>
    <property type="evidence" value="ECO:0007669"/>
    <property type="project" value="UniProtKB-KW"/>
</dbReference>
<keyword evidence="7 14" id="KW-0808">Transferase</keyword>
<dbReference type="Gene3D" id="3.30.70.1170">
    <property type="entry name" value="Sun protein, domain 3"/>
    <property type="match status" value="1"/>
</dbReference>
<protein>
    <recommendedName>
        <fullName evidence="13">O-fucosyltransferase family protein</fullName>
    </recommendedName>
</protein>
<feature type="binding site" evidence="14">
    <location>
        <begin position="298"/>
        <end position="304"/>
    </location>
    <ligand>
        <name>S-adenosyl-L-methionine</name>
        <dbReference type="ChEBI" id="CHEBI:59789"/>
    </ligand>
</feature>
<dbReference type="PANTHER" id="PTHR22807">
    <property type="entry name" value="NOP2 YEAST -RELATED NOL1/NOP2/FMU SUN DOMAIN-CONTAINING"/>
    <property type="match status" value="1"/>
</dbReference>
<keyword evidence="11" id="KW-0294">Fucose metabolism</keyword>
<dbReference type="InterPro" id="IPR023267">
    <property type="entry name" value="RCMT"/>
</dbReference>
<dbReference type="GO" id="GO:0003723">
    <property type="term" value="F:RNA binding"/>
    <property type="evidence" value="ECO:0007669"/>
    <property type="project" value="UniProtKB-UniRule"/>
</dbReference>
<dbReference type="Gene3D" id="3.40.50.150">
    <property type="entry name" value="Vaccinia Virus protein VP39"/>
    <property type="match status" value="1"/>
</dbReference>
<evidence type="ECO:0000256" key="2">
    <source>
        <dbReference type="ARBA" id="ARBA00007494"/>
    </source>
</evidence>
<dbReference type="SUPFAM" id="SSF53335">
    <property type="entry name" value="S-adenosyl-L-methionine-dependent methyltransferases"/>
    <property type="match status" value="1"/>
</dbReference>
<name>A0AAV1E537_OLDCO</name>
<dbReference type="InterPro" id="IPR018314">
    <property type="entry name" value="RsmB/NOL1/NOP2-like_CS"/>
</dbReference>
<dbReference type="PRINTS" id="PR02012">
    <property type="entry name" value="RCMTNOP2"/>
</dbReference>
<dbReference type="GO" id="GO:0016757">
    <property type="term" value="F:glycosyltransferase activity"/>
    <property type="evidence" value="ECO:0007669"/>
    <property type="project" value="UniProtKB-KW"/>
</dbReference>
<keyword evidence="4" id="KW-0690">Ribosome biogenesis</keyword>
<dbReference type="EMBL" id="OX459124">
    <property type="protein sequence ID" value="CAI9114542.1"/>
    <property type="molecule type" value="Genomic_DNA"/>
</dbReference>
<keyword evidence="8 14" id="KW-0949">S-adenosyl-L-methionine</keyword>
<dbReference type="PROSITE" id="PS51686">
    <property type="entry name" value="SAM_MT_RSMB_NOP"/>
    <property type="match status" value="1"/>
</dbReference>
<feature type="binding site" evidence="14">
    <location>
        <position position="322"/>
    </location>
    <ligand>
        <name>S-adenosyl-L-methionine</name>
        <dbReference type="ChEBI" id="CHEBI:59789"/>
    </ligand>
</feature>
<keyword evidence="10" id="KW-0539">Nucleus</keyword>
<keyword evidence="9 14" id="KW-0694">RNA-binding</keyword>
<dbReference type="GO" id="GO:0000470">
    <property type="term" value="P:maturation of LSU-rRNA"/>
    <property type="evidence" value="ECO:0007669"/>
    <property type="project" value="TreeGrafter"/>
</dbReference>
<comment type="similarity">
    <text evidence="3">Belongs to the glycosyltransferase GT106 family.</text>
</comment>
<dbReference type="Proteomes" id="UP001161247">
    <property type="component" value="Chromosome 7"/>
</dbReference>
<dbReference type="Pfam" id="PF10250">
    <property type="entry name" value="O-FucT"/>
    <property type="match status" value="1"/>
</dbReference>
<dbReference type="FunFam" id="3.30.70.1170:FF:000001">
    <property type="entry name" value="Ribosomal RNA methyltransferase Nop2"/>
    <property type="match status" value="1"/>
</dbReference>
<proteinExistence type="inferred from homology"/>
<evidence type="ECO:0000256" key="14">
    <source>
        <dbReference type="PROSITE-ProRule" id="PRU01023"/>
    </source>
</evidence>
<dbReference type="GO" id="GO:0009383">
    <property type="term" value="F:rRNA (cytosine-C5-)-methyltransferase activity"/>
    <property type="evidence" value="ECO:0007669"/>
    <property type="project" value="TreeGrafter"/>
</dbReference>
<evidence type="ECO:0000256" key="15">
    <source>
        <dbReference type="SAM" id="MobiDB-lite"/>
    </source>
</evidence>
<feature type="domain" description="SAM-dependent MTase RsmB/NOP-type" evidence="16">
    <location>
        <begin position="206"/>
        <end position="495"/>
    </location>
</feature>
<evidence type="ECO:0000256" key="1">
    <source>
        <dbReference type="ARBA" id="ARBA00004604"/>
    </source>
</evidence>
<dbReference type="InterPro" id="IPR049560">
    <property type="entry name" value="MeTrfase_RsmB-F_NOP2_cat"/>
</dbReference>
<evidence type="ECO:0000256" key="11">
    <source>
        <dbReference type="ARBA" id="ARBA00023253"/>
    </source>
</evidence>
<feature type="compositionally biased region" description="Polar residues" evidence="15">
    <location>
        <begin position="541"/>
        <end position="559"/>
    </location>
</feature>
<reference evidence="17" key="1">
    <citation type="submission" date="2023-03" db="EMBL/GenBank/DDBJ databases">
        <authorList>
            <person name="Julca I."/>
        </authorList>
    </citation>
    <scope>NUCLEOTIDE SEQUENCE</scope>
</reference>
<dbReference type="CDD" id="cd11299">
    <property type="entry name" value="O-FucT_plant"/>
    <property type="match status" value="1"/>
</dbReference>
<keyword evidence="5 14" id="KW-0489">Methyltransferase</keyword>
<feature type="active site" description="Nucleophile" evidence="14">
    <location>
        <position position="425"/>
    </location>
</feature>
<evidence type="ECO:0000256" key="10">
    <source>
        <dbReference type="ARBA" id="ARBA00023242"/>
    </source>
</evidence>
<evidence type="ECO:0000256" key="9">
    <source>
        <dbReference type="ARBA" id="ARBA00022884"/>
    </source>
</evidence>
<comment type="similarity">
    <text evidence="2 14">Belongs to the class I-like SAM-binding methyltransferase superfamily. RsmB/NOP family.</text>
</comment>
<feature type="region of interest" description="Disordered" evidence="15">
    <location>
        <begin position="497"/>
        <end position="527"/>
    </location>
</feature>
<keyword evidence="12" id="KW-0119">Carbohydrate metabolism</keyword>
<feature type="compositionally biased region" description="Acidic residues" evidence="15">
    <location>
        <begin position="53"/>
        <end position="64"/>
    </location>
</feature>
<evidence type="ECO:0000256" key="12">
    <source>
        <dbReference type="ARBA" id="ARBA00023277"/>
    </source>
</evidence>
<dbReference type="InterPro" id="IPR029063">
    <property type="entry name" value="SAM-dependent_MTases_sf"/>
</dbReference>
<feature type="region of interest" description="Disordered" evidence="15">
    <location>
        <begin position="541"/>
        <end position="614"/>
    </location>
</feature>
<dbReference type="InterPro" id="IPR001678">
    <property type="entry name" value="MeTrfase_RsmB-F_NOP2_dom"/>
</dbReference>
<evidence type="ECO:0000256" key="4">
    <source>
        <dbReference type="ARBA" id="ARBA00022517"/>
    </source>
</evidence>
<gene>
    <name evidence="17" type="ORF">OLC1_LOCUS21263</name>
</gene>
<dbReference type="Pfam" id="PF01189">
    <property type="entry name" value="Methyltr_RsmB-F"/>
    <property type="match status" value="1"/>
</dbReference>
<feature type="compositionally biased region" description="Basic residues" evidence="15">
    <location>
        <begin position="1"/>
        <end position="11"/>
    </location>
</feature>
<dbReference type="PRINTS" id="PR02008">
    <property type="entry name" value="RCMTFAMILY"/>
</dbReference>
<keyword evidence="18" id="KW-1185">Reference proteome</keyword>
<feature type="binding site" evidence="14">
    <location>
        <position position="368"/>
    </location>
    <ligand>
        <name>S-adenosyl-L-methionine</name>
        <dbReference type="ChEBI" id="CHEBI:59789"/>
    </ligand>
</feature>
<dbReference type="InterPro" id="IPR023273">
    <property type="entry name" value="RCMT_NOP2"/>
</dbReference>
<dbReference type="AlphaFoldDB" id="A0AAV1E537"/>
<dbReference type="InterPro" id="IPR011023">
    <property type="entry name" value="Nop2p"/>
</dbReference>
<feature type="compositionally biased region" description="Basic and acidic residues" evidence="15">
    <location>
        <begin position="567"/>
        <end position="598"/>
    </location>
</feature>
<accession>A0AAV1E537</accession>
<evidence type="ECO:0000256" key="6">
    <source>
        <dbReference type="ARBA" id="ARBA00022676"/>
    </source>
</evidence>
<keyword evidence="6" id="KW-0328">Glycosyltransferase</keyword>
<organism evidence="17 18">
    <name type="scientific">Oldenlandia corymbosa var. corymbosa</name>
    <dbReference type="NCBI Taxonomy" id="529605"/>
    <lineage>
        <taxon>Eukaryota</taxon>
        <taxon>Viridiplantae</taxon>
        <taxon>Streptophyta</taxon>
        <taxon>Embryophyta</taxon>
        <taxon>Tracheophyta</taxon>
        <taxon>Spermatophyta</taxon>
        <taxon>Magnoliopsida</taxon>
        <taxon>eudicotyledons</taxon>
        <taxon>Gunneridae</taxon>
        <taxon>Pentapetalae</taxon>
        <taxon>asterids</taxon>
        <taxon>lamiids</taxon>
        <taxon>Gentianales</taxon>
        <taxon>Rubiaceae</taxon>
        <taxon>Rubioideae</taxon>
        <taxon>Spermacoceae</taxon>
        <taxon>Hedyotis-Oldenlandia complex</taxon>
        <taxon>Oldenlandia</taxon>
    </lineage>
</organism>
<evidence type="ECO:0000259" key="16">
    <source>
        <dbReference type="PROSITE" id="PS51686"/>
    </source>
</evidence>
<evidence type="ECO:0000256" key="5">
    <source>
        <dbReference type="ARBA" id="ARBA00022603"/>
    </source>
</evidence>
<comment type="subcellular location">
    <subcellularLocation>
        <location evidence="1">Nucleus</location>
        <location evidence="1">Nucleolus</location>
    </subcellularLocation>
</comment>